<name>A0A0P0YQ94_9ENTR</name>
<sequence>MKNIGLFTSVYFNNIGNAFIDFGAQATIEGALPDGYQLVKVSQFQSFVNAMQAGMGLRESRVVRAVWNGVMKNHAHKIHDKLYTAIPTKKTITLMDYVKLDALIIPGCVLTVPFFKIFGAELEALKNKGTELIFLGASGNYYTDYEVSFVKEYIKKLEPKGIIFRDHVAYENYKDIVEVSHNGIDNAFFVNKVTVPKNIASEDYVVLNFDHPKNDHMIQELSGKFNKVVVTNNKPYPLSYVKSLLAQDIFVSDTPLDYLILLANAKEVHSDRVHSCIPTLSFGGKCRIYSHSKRVALFDNVNLSNVKNEVVGITNLSIYQDEQINNLRNILREI</sequence>
<proteinExistence type="predicted"/>
<organism evidence="2">
    <name type="scientific">Klebsiella sp. 1015</name>
    <dbReference type="NCBI Taxonomy" id="1497794"/>
    <lineage>
        <taxon>Bacteria</taxon>
        <taxon>Pseudomonadati</taxon>
        <taxon>Pseudomonadota</taxon>
        <taxon>Gammaproteobacteria</taxon>
        <taxon>Enterobacterales</taxon>
        <taxon>Enterobacteriaceae</taxon>
        <taxon>Klebsiella/Raoultella group</taxon>
        <taxon>Klebsiella</taxon>
    </lineage>
</organism>
<evidence type="ECO:0000313" key="2">
    <source>
        <dbReference type="EMBL" id="BAT23251.1"/>
    </source>
</evidence>
<dbReference type="AlphaFoldDB" id="A0A0P0YQ94"/>
<dbReference type="Pfam" id="PF04230">
    <property type="entry name" value="PS_pyruv_trans"/>
    <property type="match status" value="1"/>
</dbReference>
<evidence type="ECO:0000259" key="1">
    <source>
        <dbReference type="Pfam" id="PF04230"/>
    </source>
</evidence>
<keyword evidence="2" id="KW-0808">Transferase</keyword>
<reference evidence="2" key="2">
    <citation type="journal article" date="2015" name="Sci. Rep.">
        <title>Genetic analysis of capsular polysaccharide synthesis gene clusters in 79 capsular types of Klebsiella spp.</title>
        <authorList>
            <person name="Pan Y.J."/>
            <person name="Lin T.L."/>
            <person name="Chen C.T."/>
            <person name="Chen Y.Y."/>
            <person name="Hsieh P.F."/>
            <person name="Hsu C.R."/>
            <person name="Wu M.C."/>
            <person name="Wang J.T."/>
        </authorList>
    </citation>
    <scope>NUCLEOTIDE SEQUENCE</scope>
    <source>
        <strain evidence="2">1015</strain>
    </source>
</reference>
<reference evidence="2" key="1">
    <citation type="submission" date="2014-04" db="EMBL/GenBank/DDBJ databases">
        <authorList>
            <person name="Harrison E."/>
        </authorList>
    </citation>
    <scope>NUCLEOTIDE SEQUENCE</scope>
    <source>
        <strain evidence="2">1015</strain>
    </source>
</reference>
<feature type="domain" description="Polysaccharide pyruvyl transferase" evidence="1">
    <location>
        <begin position="85"/>
        <end position="291"/>
    </location>
</feature>
<accession>A0A0P0YQ94</accession>
<dbReference type="GO" id="GO:0016740">
    <property type="term" value="F:transferase activity"/>
    <property type="evidence" value="ECO:0007669"/>
    <property type="project" value="UniProtKB-KW"/>
</dbReference>
<protein>
    <submittedName>
        <fullName evidence="2">Putative pyruvyl transferase</fullName>
    </submittedName>
</protein>
<gene>
    <name evidence="2" type="primary">wcsI</name>
</gene>
<dbReference type="EMBL" id="AB924551">
    <property type="protein sequence ID" value="BAT23251.1"/>
    <property type="molecule type" value="Genomic_DNA"/>
</dbReference>
<dbReference type="InterPro" id="IPR007345">
    <property type="entry name" value="Polysacch_pyruvyl_Trfase"/>
</dbReference>